<evidence type="ECO:0000256" key="5">
    <source>
        <dbReference type="ARBA" id="ARBA00023136"/>
    </source>
</evidence>
<gene>
    <name evidence="8" type="primary">yddG</name>
    <name evidence="8" type="ORF">N5923_20865</name>
</gene>
<dbReference type="RefSeq" id="WP_267144163.1">
    <property type="nucleotide sequence ID" value="NZ_JAODIL010000080.1"/>
</dbReference>
<feature type="transmembrane region" description="Helical" evidence="6">
    <location>
        <begin position="189"/>
        <end position="208"/>
    </location>
</feature>
<evidence type="ECO:0000313" key="8">
    <source>
        <dbReference type="EMBL" id="MCU5779945.1"/>
    </source>
</evidence>
<comment type="caution">
    <text evidence="8">The sequence shown here is derived from an EMBL/GenBank/DDBJ whole genome shotgun (WGS) entry which is preliminary data.</text>
</comment>
<feature type="transmembrane region" description="Helical" evidence="6">
    <location>
        <begin position="159"/>
        <end position="177"/>
    </location>
</feature>
<comment type="subcellular location">
    <subcellularLocation>
        <location evidence="1">Cell membrane</location>
        <topology evidence="1">Multi-pass membrane protein</topology>
    </subcellularLocation>
</comment>
<feature type="transmembrane region" description="Helical" evidence="6">
    <location>
        <begin position="245"/>
        <end position="269"/>
    </location>
</feature>
<dbReference type="GO" id="GO:0016020">
    <property type="term" value="C:membrane"/>
    <property type="evidence" value="ECO:0007669"/>
    <property type="project" value="InterPro"/>
</dbReference>
<dbReference type="InterPro" id="IPR000620">
    <property type="entry name" value="EamA_dom"/>
</dbReference>
<sequence>MSSLSQRATLTGLLAIVLWSTSVGMIRSISELLGATAGAALIYSASALFLCCLRGIPKIRQFPPVYLWLGGLLFVSYEICLALSIGLASSRSQSLELGMINYLWPCLTILLAIPLNQQQYRHWLWPGLALSLLGIIWVMKGDSAWTPTLLWHNILSNPLAYGLAFSAALLWGLYNNITKRYASGTSGVTLFFIITALVLWLKFALTQTPHSLHFSLRAIAEVLFMGASAAIAYSAWNSGIQQGNLTLLATASYFTPVFSTLLAAVWLQLSPSVSFWQGVVMVTAGSLICWLATRNLPQVAE</sequence>
<reference evidence="8" key="1">
    <citation type="submission" date="2022-09" db="EMBL/GenBank/DDBJ databases">
        <title>Winslowiella arboricola sp. nov., isolated from bleeding cankers on broadleaf hosts.</title>
        <authorList>
            <person name="Brady C."/>
            <person name="Kaur S."/>
            <person name="Crampton B."/>
            <person name="Maddock D."/>
            <person name="Arnold D."/>
            <person name="Denman S."/>
        </authorList>
    </citation>
    <scope>NUCLEOTIDE SEQUENCE</scope>
    <source>
        <strain evidence="8">BAC 15a-03b</strain>
    </source>
</reference>
<feature type="domain" description="EamA" evidence="7">
    <location>
        <begin position="160"/>
        <end position="288"/>
    </location>
</feature>
<protein>
    <submittedName>
        <fullName evidence="8">Aromatic amino acid DMT transporter YddG</fullName>
    </submittedName>
</protein>
<evidence type="ECO:0000256" key="6">
    <source>
        <dbReference type="SAM" id="Phobius"/>
    </source>
</evidence>
<feature type="transmembrane region" description="Helical" evidence="6">
    <location>
        <begin position="34"/>
        <end position="53"/>
    </location>
</feature>
<evidence type="ECO:0000313" key="9">
    <source>
        <dbReference type="Proteomes" id="UP001064262"/>
    </source>
</evidence>
<keyword evidence="3 6" id="KW-0812">Transmembrane</keyword>
<dbReference type="Pfam" id="PF00892">
    <property type="entry name" value="EamA"/>
    <property type="match status" value="1"/>
</dbReference>
<evidence type="ECO:0000256" key="4">
    <source>
        <dbReference type="ARBA" id="ARBA00022989"/>
    </source>
</evidence>
<feature type="transmembrane region" description="Helical" evidence="6">
    <location>
        <begin position="65"/>
        <end position="87"/>
    </location>
</feature>
<keyword evidence="4 6" id="KW-1133">Transmembrane helix</keyword>
<dbReference type="EMBL" id="JAODIM010000043">
    <property type="protein sequence ID" value="MCU5779945.1"/>
    <property type="molecule type" value="Genomic_DNA"/>
</dbReference>
<organism evidence="8 9">
    <name type="scientific">Winslowiella arboricola</name>
    <dbReference type="NCBI Taxonomy" id="2978220"/>
    <lineage>
        <taxon>Bacteria</taxon>
        <taxon>Pseudomonadati</taxon>
        <taxon>Pseudomonadota</taxon>
        <taxon>Gammaproteobacteria</taxon>
        <taxon>Enterobacterales</taxon>
        <taxon>Erwiniaceae</taxon>
        <taxon>Winslowiella</taxon>
    </lineage>
</organism>
<name>A0A9J6PNR6_9GAMM</name>
<evidence type="ECO:0000256" key="1">
    <source>
        <dbReference type="ARBA" id="ARBA00004651"/>
    </source>
</evidence>
<keyword evidence="5 6" id="KW-0472">Membrane</keyword>
<dbReference type="NCBIfam" id="NF008676">
    <property type="entry name" value="PRK11689.1"/>
    <property type="match status" value="1"/>
</dbReference>
<dbReference type="Proteomes" id="UP001064262">
    <property type="component" value="Unassembled WGS sequence"/>
</dbReference>
<feature type="transmembrane region" description="Helical" evidence="6">
    <location>
        <begin position="214"/>
        <end position="233"/>
    </location>
</feature>
<keyword evidence="2" id="KW-1003">Cell membrane</keyword>
<dbReference type="InterPro" id="IPR037185">
    <property type="entry name" value="EmrE-like"/>
</dbReference>
<feature type="transmembrane region" description="Helical" evidence="6">
    <location>
        <begin position="99"/>
        <end position="116"/>
    </location>
</feature>
<evidence type="ECO:0000256" key="2">
    <source>
        <dbReference type="ARBA" id="ARBA00022475"/>
    </source>
</evidence>
<accession>A0A9J6PNR6</accession>
<keyword evidence="9" id="KW-1185">Reference proteome</keyword>
<evidence type="ECO:0000256" key="3">
    <source>
        <dbReference type="ARBA" id="ARBA00022692"/>
    </source>
</evidence>
<proteinExistence type="predicted"/>
<feature type="transmembrane region" description="Helical" evidence="6">
    <location>
        <begin position="275"/>
        <end position="293"/>
    </location>
</feature>
<feature type="transmembrane region" description="Helical" evidence="6">
    <location>
        <begin position="123"/>
        <end position="139"/>
    </location>
</feature>
<evidence type="ECO:0000259" key="7">
    <source>
        <dbReference type="Pfam" id="PF00892"/>
    </source>
</evidence>
<dbReference type="SUPFAM" id="SSF103481">
    <property type="entry name" value="Multidrug resistance efflux transporter EmrE"/>
    <property type="match status" value="1"/>
</dbReference>
<dbReference type="AlphaFoldDB" id="A0A9J6PNR6"/>